<dbReference type="InterPro" id="IPR030673">
    <property type="entry name" value="PyroPPase_GppA_Ppx"/>
</dbReference>
<organism evidence="4 5">
    <name type="scientific">Salinisphaera orenii MK-B5</name>
    <dbReference type="NCBI Taxonomy" id="856730"/>
    <lineage>
        <taxon>Bacteria</taxon>
        <taxon>Pseudomonadati</taxon>
        <taxon>Pseudomonadota</taxon>
        <taxon>Gammaproteobacteria</taxon>
        <taxon>Salinisphaerales</taxon>
        <taxon>Salinisphaeraceae</taxon>
        <taxon>Salinisphaera</taxon>
    </lineage>
</organism>
<dbReference type="Proteomes" id="UP000283993">
    <property type="component" value="Unassembled WGS sequence"/>
</dbReference>
<comment type="caution">
    <text evidence="4">The sequence shown here is derived from an EMBL/GenBank/DDBJ whole genome shotgun (WGS) entry which is preliminary data.</text>
</comment>
<keyword evidence="1" id="KW-0378">Hydrolase</keyword>
<feature type="domain" description="Ppx/GppA phosphatase N-terminal" evidence="2">
    <location>
        <begin position="27"/>
        <end position="307"/>
    </location>
</feature>
<dbReference type="CDD" id="cd24053">
    <property type="entry name" value="ASKHA_NBD_EcPPX-GppA-like"/>
    <property type="match status" value="1"/>
</dbReference>
<dbReference type="Gene3D" id="3.30.420.40">
    <property type="match status" value="1"/>
</dbReference>
<evidence type="ECO:0000259" key="2">
    <source>
        <dbReference type="Pfam" id="PF02541"/>
    </source>
</evidence>
<evidence type="ECO:0000313" key="4">
    <source>
        <dbReference type="EMBL" id="ROO28531.1"/>
    </source>
</evidence>
<keyword evidence="5" id="KW-1185">Reference proteome</keyword>
<reference evidence="4 5" key="1">
    <citation type="submission" date="2013-10" db="EMBL/GenBank/DDBJ databases">
        <title>Salinisphaera orenii MK-B5 Genome Sequencing.</title>
        <authorList>
            <person name="Lai Q."/>
            <person name="Li C."/>
            <person name="Shao Z."/>
        </authorList>
    </citation>
    <scope>NUCLEOTIDE SEQUENCE [LARGE SCALE GENOMIC DNA]</scope>
    <source>
        <strain evidence="4 5">MK-B5</strain>
    </source>
</reference>
<dbReference type="PANTHER" id="PTHR30005">
    <property type="entry name" value="EXOPOLYPHOSPHATASE"/>
    <property type="match status" value="1"/>
</dbReference>
<dbReference type="PIRSF" id="PIRSF001267">
    <property type="entry name" value="Pyrophosphatase_GppA_Ppx"/>
    <property type="match status" value="1"/>
</dbReference>
<protein>
    <submittedName>
        <fullName evidence="4">Exopolyphosphatase</fullName>
    </submittedName>
</protein>
<evidence type="ECO:0000259" key="3">
    <source>
        <dbReference type="Pfam" id="PF21447"/>
    </source>
</evidence>
<dbReference type="SUPFAM" id="SSF109604">
    <property type="entry name" value="HD-domain/PDEase-like"/>
    <property type="match status" value="1"/>
</dbReference>
<evidence type="ECO:0000256" key="1">
    <source>
        <dbReference type="ARBA" id="ARBA00022801"/>
    </source>
</evidence>
<dbReference type="GO" id="GO:0016462">
    <property type="term" value="F:pyrophosphatase activity"/>
    <property type="evidence" value="ECO:0007669"/>
    <property type="project" value="TreeGrafter"/>
</dbReference>
<dbReference type="PANTHER" id="PTHR30005:SF0">
    <property type="entry name" value="RETROGRADE REGULATION PROTEIN 2"/>
    <property type="match status" value="1"/>
</dbReference>
<dbReference type="AlphaFoldDB" id="A0A423PSP0"/>
<gene>
    <name evidence="4" type="ORF">SAOR_06060</name>
</gene>
<evidence type="ECO:0000313" key="5">
    <source>
        <dbReference type="Proteomes" id="UP000283993"/>
    </source>
</evidence>
<accession>A0A423PSP0</accession>
<dbReference type="Gene3D" id="1.10.3210.10">
    <property type="entry name" value="Hypothetical protein af1432"/>
    <property type="match status" value="1"/>
</dbReference>
<dbReference type="InterPro" id="IPR043129">
    <property type="entry name" value="ATPase_NBD"/>
</dbReference>
<proteinExistence type="predicted"/>
<dbReference type="InterPro" id="IPR048950">
    <property type="entry name" value="Ppx_GppA_C"/>
</dbReference>
<sequence>MESPADEAAPQTVAAVDLGSNSFHMIVVRAEGETHHVVDRLKEPVRLAAGLTPDGGLSEAACESALACLARFGQRLAGLPGDHVRVVGTNTLRRARNADDFIDRAGRVLGHPVEIIYGAEEARLIYGGVVRDLGRERPRRLVVDIGGGSTELIIGEGGEPELVESISLGAVVQMQRFFPDGRVTRKSWRAAVLDARLTLEPIARAYREAGWDMAIGSSGSIKSILRAAGDDADGGEITPAHLRSLARRVIKAGRVDALSLPGVSEARSAIFPGGLAVLTAVFESLGVKAMSVSDKALREGVVADLLGRLHDRDIREQGVRSAMARYHVDAAHGERVAATALGLFGDSAPPGFERFAGRMLRWAALLHEIGLLIAHKGYQKHGEYILGHADLQGFSRNDQRLLAALVRLHRGRFREDRIAALPTEWQALARRLAVVLRLAVILHRGRDPAAAPPVRLGAGETGVQLFCAADWLNRRPLTRADLAREAEQLGRVGIGLQTAAD</sequence>
<feature type="domain" description="Ppx/GppA phosphatase C-terminal" evidence="3">
    <location>
        <begin position="314"/>
        <end position="485"/>
    </location>
</feature>
<dbReference type="FunFam" id="3.30.420.40:FF:000023">
    <property type="entry name" value="Guanosine-5'-triphosphate,3'-diphosphate pyrophosphatase"/>
    <property type="match status" value="1"/>
</dbReference>
<dbReference type="Pfam" id="PF02541">
    <property type="entry name" value="Ppx-GppA"/>
    <property type="match status" value="1"/>
</dbReference>
<dbReference type="Gene3D" id="3.30.420.150">
    <property type="entry name" value="Exopolyphosphatase. Domain 2"/>
    <property type="match status" value="1"/>
</dbReference>
<dbReference type="InterPro" id="IPR003695">
    <property type="entry name" value="Ppx_GppA_N"/>
</dbReference>
<dbReference type="Pfam" id="PF21447">
    <property type="entry name" value="Ppx-GppA_III"/>
    <property type="match status" value="1"/>
</dbReference>
<dbReference type="SUPFAM" id="SSF53067">
    <property type="entry name" value="Actin-like ATPase domain"/>
    <property type="match status" value="2"/>
</dbReference>
<dbReference type="EMBL" id="AYKH01000009">
    <property type="protein sequence ID" value="ROO28531.1"/>
    <property type="molecule type" value="Genomic_DNA"/>
</dbReference>
<dbReference type="InterPro" id="IPR050273">
    <property type="entry name" value="GppA/Ppx_hydrolase"/>
</dbReference>
<name>A0A423PSP0_9GAMM</name>